<evidence type="ECO:0000313" key="1">
    <source>
        <dbReference type="EMBL" id="GCB88571.1"/>
    </source>
</evidence>
<dbReference type="EMBL" id="BHXC01000006">
    <property type="protein sequence ID" value="GCB88571.1"/>
    <property type="molecule type" value="Genomic_DNA"/>
</dbReference>
<evidence type="ECO:0000313" key="2">
    <source>
        <dbReference type="Proteomes" id="UP000288351"/>
    </source>
</evidence>
<comment type="caution">
    <text evidence="1">The sequence shown here is derived from an EMBL/GenBank/DDBJ whole genome shotgun (WGS) entry which is preliminary data.</text>
</comment>
<dbReference type="STRING" id="68570.DC74_438"/>
<proteinExistence type="predicted"/>
<dbReference type="Proteomes" id="UP000288351">
    <property type="component" value="Unassembled WGS sequence"/>
</dbReference>
<gene>
    <name evidence="1" type="ORF">SALB_01242</name>
</gene>
<name>A0A059VZD6_STRNR</name>
<sequence length="84" mass="8808">MIFPYQHCSLTAEDPRESRDTTMQGVPGRTALVRDEVTPSGRPVARALRASRATGTARAAEAATPHGAAPLPLPSLLAFSAGPR</sequence>
<organism evidence="1 2">
    <name type="scientific">Streptomyces noursei</name>
    <name type="common">Streptomyces albulus</name>
    <dbReference type="NCBI Taxonomy" id="1971"/>
    <lineage>
        <taxon>Bacteria</taxon>
        <taxon>Bacillati</taxon>
        <taxon>Actinomycetota</taxon>
        <taxon>Actinomycetes</taxon>
        <taxon>Kitasatosporales</taxon>
        <taxon>Streptomycetaceae</taxon>
        <taxon>Streptomyces</taxon>
    </lineage>
</organism>
<reference evidence="1 2" key="1">
    <citation type="journal article" date="2019" name="Microbiol. Resour. Announc.">
        <title>Draft Genome Sequence of the Most Traditional epsilon-Poly-l-Lysine Producer, Streptomyces albulus NBRC14147.</title>
        <authorList>
            <person name="Yamanaka K."/>
            <person name="Hamano Y."/>
        </authorList>
    </citation>
    <scope>NUCLEOTIDE SEQUENCE [LARGE SCALE GENOMIC DNA]</scope>
    <source>
        <strain evidence="1 2">NBRC 14147</strain>
    </source>
</reference>
<dbReference type="AlphaFoldDB" id="A0A059VZD6"/>
<accession>A0A059VZD6</accession>
<protein>
    <submittedName>
        <fullName evidence="1">Uncharacterized protein</fullName>
    </submittedName>
</protein>